<keyword evidence="3" id="KW-1185">Reference proteome</keyword>
<dbReference type="EMBL" id="BAAAYG010000007">
    <property type="protein sequence ID" value="GAA3285749.1"/>
    <property type="molecule type" value="Genomic_DNA"/>
</dbReference>
<gene>
    <name evidence="2" type="ORF">GCM10020260_18980</name>
</gene>
<dbReference type="Proteomes" id="UP001501736">
    <property type="component" value="Unassembled WGS sequence"/>
</dbReference>
<evidence type="ECO:0000313" key="3">
    <source>
        <dbReference type="Proteomes" id="UP001501736"/>
    </source>
</evidence>
<proteinExistence type="predicted"/>
<evidence type="ECO:0008006" key="4">
    <source>
        <dbReference type="Google" id="ProtNLM"/>
    </source>
</evidence>
<organism evidence="2 3">
    <name type="scientific">Nesterenkonia halobia</name>
    <dbReference type="NCBI Taxonomy" id="37922"/>
    <lineage>
        <taxon>Bacteria</taxon>
        <taxon>Bacillati</taxon>
        <taxon>Actinomycetota</taxon>
        <taxon>Actinomycetes</taxon>
        <taxon>Micrococcales</taxon>
        <taxon>Micrococcaceae</taxon>
        <taxon>Nesterenkonia</taxon>
    </lineage>
</organism>
<keyword evidence="1" id="KW-0472">Membrane</keyword>
<dbReference type="RefSeq" id="WP_344720646.1">
    <property type="nucleotide sequence ID" value="NZ_BAAAYG010000007.1"/>
</dbReference>
<accession>A0ABP6RD94</accession>
<keyword evidence="1" id="KW-1133">Transmembrane helix</keyword>
<feature type="transmembrane region" description="Helical" evidence="1">
    <location>
        <begin position="26"/>
        <end position="59"/>
    </location>
</feature>
<evidence type="ECO:0000313" key="2">
    <source>
        <dbReference type="EMBL" id="GAA3285749.1"/>
    </source>
</evidence>
<reference evidence="3" key="1">
    <citation type="journal article" date="2019" name="Int. J. Syst. Evol. Microbiol.">
        <title>The Global Catalogue of Microorganisms (GCM) 10K type strain sequencing project: providing services to taxonomists for standard genome sequencing and annotation.</title>
        <authorList>
            <consortium name="The Broad Institute Genomics Platform"/>
            <consortium name="The Broad Institute Genome Sequencing Center for Infectious Disease"/>
            <person name="Wu L."/>
            <person name="Ma J."/>
        </authorList>
    </citation>
    <scope>NUCLEOTIDE SEQUENCE [LARGE SCALE GENOMIC DNA]</scope>
    <source>
        <strain evidence="3">JCM 11483</strain>
    </source>
</reference>
<name>A0ABP6RD94_9MICC</name>
<sequence length="169" mass="16895">MNGGEAPTVLSIARAPRGVALPLAGLLLGAGAFSLGITLAVGAGVVFGAATAALMLVLAGMTLSLRTTITADAAGLHARCLGVFRMTAAWSQIRRAEEGPSTGLVEGLGCRFLPGGTTGLLVGGPTVHVVTDRRRWLLSAADPSVVCRAVEHRAAAQGAGSGAAPRSRC</sequence>
<comment type="caution">
    <text evidence="2">The sequence shown here is derived from an EMBL/GenBank/DDBJ whole genome shotgun (WGS) entry which is preliminary data.</text>
</comment>
<protein>
    <recommendedName>
        <fullName evidence="4">PH domain-containing protein</fullName>
    </recommendedName>
</protein>
<keyword evidence="1" id="KW-0812">Transmembrane</keyword>
<evidence type="ECO:0000256" key="1">
    <source>
        <dbReference type="SAM" id="Phobius"/>
    </source>
</evidence>